<dbReference type="InterPro" id="IPR029489">
    <property type="entry name" value="OGT/SEC/SPY_C"/>
</dbReference>
<evidence type="ECO:0000256" key="2">
    <source>
        <dbReference type="ARBA" id="ARBA00005386"/>
    </source>
</evidence>
<feature type="repeat" description="TPR" evidence="8">
    <location>
        <begin position="33"/>
        <end position="66"/>
    </location>
</feature>
<dbReference type="Gene3D" id="3.40.50.11380">
    <property type="match status" value="1"/>
</dbReference>
<evidence type="ECO:0000256" key="1">
    <source>
        <dbReference type="ARBA" id="ARBA00004922"/>
    </source>
</evidence>
<evidence type="ECO:0000256" key="4">
    <source>
        <dbReference type="ARBA" id="ARBA00022676"/>
    </source>
</evidence>
<evidence type="ECO:0000259" key="9">
    <source>
        <dbReference type="Pfam" id="PF13844"/>
    </source>
</evidence>
<dbReference type="InterPro" id="IPR019734">
    <property type="entry name" value="TPR_rpt"/>
</dbReference>
<comment type="similarity">
    <text evidence="2">Belongs to the glycosyltransferase 41 family. O-GlcNAc transferase subfamily.</text>
</comment>
<dbReference type="Gene3D" id="1.25.40.10">
    <property type="entry name" value="Tetratricopeptide repeat domain"/>
    <property type="match status" value="2"/>
</dbReference>
<comment type="caution">
    <text evidence="10">The sequence shown here is derived from an EMBL/GenBank/DDBJ whole genome shotgun (WGS) entry which is preliminary data.</text>
</comment>
<dbReference type="RefSeq" id="WP_304273659.1">
    <property type="nucleotide sequence ID" value="NZ_QFQZ01000004.1"/>
</dbReference>
<evidence type="ECO:0000256" key="5">
    <source>
        <dbReference type="ARBA" id="ARBA00022679"/>
    </source>
</evidence>
<feature type="domain" description="O-GlcNAc transferase C-terminal" evidence="9">
    <location>
        <begin position="406"/>
        <end position="589"/>
    </location>
</feature>
<evidence type="ECO:0000256" key="7">
    <source>
        <dbReference type="ARBA" id="ARBA00022803"/>
    </source>
</evidence>
<evidence type="ECO:0000313" key="10">
    <source>
        <dbReference type="EMBL" id="PZR36803.1"/>
    </source>
</evidence>
<keyword evidence="5" id="KW-0808">Transferase</keyword>
<feature type="domain" description="O-GlcNAc transferase C-terminal" evidence="9">
    <location>
        <begin position="243"/>
        <end position="388"/>
    </location>
</feature>
<dbReference type="Gene3D" id="3.40.50.2000">
    <property type="entry name" value="Glycogen Phosphorylase B"/>
    <property type="match status" value="1"/>
</dbReference>
<dbReference type="GO" id="GO:0097363">
    <property type="term" value="F:protein O-acetylglucosaminyltransferase activity"/>
    <property type="evidence" value="ECO:0007669"/>
    <property type="project" value="UniProtKB-EC"/>
</dbReference>
<accession>A0A2W5VG13</accession>
<dbReference type="Proteomes" id="UP000249393">
    <property type="component" value="Unassembled WGS sequence"/>
</dbReference>
<comment type="pathway">
    <text evidence="1">Protein modification; protein glycosylation.</text>
</comment>
<dbReference type="EC" id="2.4.1.255" evidence="3"/>
<dbReference type="PANTHER" id="PTHR44998:SF1">
    <property type="entry name" value="UDP-N-ACETYLGLUCOSAMINE--PEPTIDE N-ACETYLGLUCOSAMINYLTRANSFERASE 110 KDA SUBUNIT"/>
    <property type="match status" value="1"/>
</dbReference>
<dbReference type="Pfam" id="PF13844">
    <property type="entry name" value="Glyco_transf_41"/>
    <property type="match status" value="2"/>
</dbReference>
<protein>
    <recommendedName>
        <fullName evidence="3">protein O-GlcNAc transferase</fullName>
        <ecNumber evidence="3">2.4.1.255</ecNumber>
    </recommendedName>
</protein>
<dbReference type="EMBL" id="QFQZ01000004">
    <property type="protein sequence ID" value="PZR36803.1"/>
    <property type="molecule type" value="Genomic_DNA"/>
</dbReference>
<organism evidence="10 11">
    <name type="scientific">Caulobacter segnis</name>
    <dbReference type="NCBI Taxonomy" id="88688"/>
    <lineage>
        <taxon>Bacteria</taxon>
        <taxon>Pseudomonadati</taxon>
        <taxon>Pseudomonadota</taxon>
        <taxon>Alphaproteobacteria</taxon>
        <taxon>Caulobacterales</taxon>
        <taxon>Caulobacteraceae</taxon>
        <taxon>Caulobacter</taxon>
    </lineage>
</organism>
<dbReference type="InterPro" id="IPR011990">
    <property type="entry name" value="TPR-like_helical_dom_sf"/>
</dbReference>
<gene>
    <name evidence="10" type="ORF">DI526_02345</name>
</gene>
<dbReference type="PANTHER" id="PTHR44998">
    <property type="match status" value="1"/>
</dbReference>
<keyword evidence="4" id="KW-0328">Glycosyltransferase</keyword>
<dbReference type="AlphaFoldDB" id="A0A2W5VG13"/>
<evidence type="ECO:0000256" key="6">
    <source>
        <dbReference type="ARBA" id="ARBA00022737"/>
    </source>
</evidence>
<dbReference type="SUPFAM" id="SSF48452">
    <property type="entry name" value="TPR-like"/>
    <property type="match status" value="1"/>
</dbReference>
<sequence>MATARQAFDIYRAGRLAEAAALCERLVAEAPSVEAWHILGVSRLGLDQPEAALSALDAGLALDPQRPGLLSAKTLVLNSLGRDVETVAAARAALGVDPDNPPVLSALAASLQRLGGFAEALAVHDRLLEASPKDAKALAGRAALLLLLNRPAQAARDLEAVMEIDPLHPRLAGDLMWARRQTCDWDEDAALDMLVKAELKLGRLGIAPFAALAIFDIPALHRRCATLAAPPEVPAPAWPPRPAGERLRVAYLSADLHEHATARLLAGVLEAHDRGRFEIFAVSYGPEVPGPMRDRLKAACEHWIEARALSDAEIAGRCRALGVDIAVDLKGYTQDGRPGILAHRPAPVRVSWLGYPGTLGSHVDVVLADAVTLPPEAEKDWSERVVRLPLYQPNDALGPVPSPPRRAEVGLPEDAFVFGCFNNPAKITPEVFAAWTHILKAAPDGVLWLYDGAPGAAENLRAHAAKAGIAPERLIFAPPVPHEAHLARHALVDLMLDTWPYGAHTTASDALRMGVPLLTLPGQSFASRVGASLLTALALPELIAEGRAAYVAKAVALASDRARLEGLKARLHKVVRTSAVFDPAAFARSLEAAFEGLAKR</sequence>
<proteinExistence type="inferred from homology"/>
<evidence type="ECO:0000256" key="8">
    <source>
        <dbReference type="PROSITE-ProRule" id="PRU00339"/>
    </source>
</evidence>
<evidence type="ECO:0000313" key="11">
    <source>
        <dbReference type="Proteomes" id="UP000249393"/>
    </source>
</evidence>
<keyword evidence="6" id="KW-0677">Repeat</keyword>
<reference evidence="10 11" key="1">
    <citation type="submission" date="2017-08" db="EMBL/GenBank/DDBJ databases">
        <title>Infants hospitalized years apart are colonized by the same room-sourced microbial strains.</title>
        <authorList>
            <person name="Brooks B."/>
            <person name="Olm M.R."/>
            <person name="Firek B.A."/>
            <person name="Baker R."/>
            <person name="Thomas B.C."/>
            <person name="Morowitz M.J."/>
            <person name="Banfield J.F."/>
        </authorList>
    </citation>
    <scope>NUCLEOTIDE SEQUENCE [LARGE SCALE GENOMIC DNA]</scope>
    <source>
        <strain evidence="10">S2_003_000_R2_4</strain>
    </source>
</reference>
<evidence type="ECO:0000256" key="3">
    <source>
        <dbReference type="ARBA" id="ARBA00011970"/>
    </source>
</evidence>
<dbReference type="PROSITE" id="PS50005">
    <property type="entry name" value="TPR"/>
    <property type="match status" value="1"/>
</dbReference>
<dbReference type="SMART" id="SM00028">
    <property type="entry name" value="TPR"/>
    <property type="match status" value="4"/>
</dbReference>
<keyword evidence="7 8" id="KW-0802">TPR repeat</keyword>
<name>A0A2W5VG13_9CAUL</name>